<dbReference type="GO" id="GO:0034976">
    <property type="term" value="P:response to endoplasmic reticulum stress"/>
    <property type="evidence" value="ECO:0007669"/>
    <property type="project" value="TreeGrafter"/>
</dbReference>
<name>A0AAD1Y8L9_EUPCR</name>
<protein>
    <recommendedName>
        <fullName evidence="5">Thioredoxin domain-containing protein</fullName>
    </recommendedName>
</protein>
<organism evidence="3 4">
    <name type="scientific">Euplotes crassus</name>
    <dbReference type="NCBI Taxonomy" id="5936"/>
    <lineage>
        <taxon>Eukaryota</taxon>
        <taxon>Sar</taxon>
        <taxon>Alveolata</taxon>
        <taxon>Ciliophora</taxon>
        <taxon>Intramacronucleata</taxon>
        <taxon>Spirotrichea</taxon>
        <taxon>Hypotrichia</taxon>
        <taxon>Euplotida</taxon>
        <taxon>Euplotidae</taxon>
        <taxon>Moneuplotes</taxon>
    </lineage>
</organism>
<dbReference type="GO" id="GO:0006457">
    <property type="term" value="P:protein folding"/>
    <property type="evidence" value="ECO:0007669"/>
    <property type="project" value="TreeGrafter"/>
</dbReference>
<evidence type="ECO:0008006" key="5">
    <source>
        <dbReference type="Google" id="ProtNLM"/>
    </source>
</evidence>
<dbReference type="InterPro" id="IPR036249">
    <property type="entry name" value="Thioredoxin-like_sf"/>
</dbReference>
<comment type="similarity">
    <text evidence="1">Belongs to the protein disulfide isomerase family.</text>
</comment>
<evidence type="ECO:0000256" key="1">
    <source>
        <dbReference type="ARBA" id="ARBA00006347"/>
    </source>
</evidence>
<evidence type="ECO:0000313" key="4">
    <source>
        <dbReference type="Proteomes" id="UP001295684"/>
    </source>
</evidence>
<reference evidence="3" key="1">
    <citation type="submission" date="2023-07" db="EMBL/GenBank/DDBJ databases">
        <authorList>
            <consortium name="AG Swart"/>
            <person name="Singh M."/>
            <person name="Singh A."/>
            <person name="Seah K."/>
            <person name="Emmerich C."/>
        </authorList>
    </citation>
    <scope>NUCLEOTIDE SEQUENCE</scope>
    <source>
        <strain evidence="3">DP1</strain>
    </source>
</reference>
<evidence type="ECO:0000256" key="2">
    <source>
        <dbReference type="SAM" id="SignalP"/>
    </source>
</evidence>
<gene>
    <name evidence="3" type="ORF">ECRASSUSDP1_LOCUS28025</name>
</gene>
<dbReference type="Gene3D" id="3.40.30.10">
    <property type="entry name" value="Glutaredoxin"/>
    <property type="match status" value="2"/>
</dbReference>
<dbReference type="GO" id="GO:0003756">
    <property type="term" value="F:protein disulfide isomerase activity"/>
    <property type="evidence" value="ECO:0007669"/>
    <property type="project" value="TreeGrafter"/>
</dbReference>
<evidence type="ECO:0000313" key="3">
    <source>
        <dbReference type="EMBL" id="CAI2386410.1"/>
    </source>
</evidence>
<dbReference type="EMBL" id="CAMPGE010028916">
    <property type="protein sequence ID" value="CAI2386410.1"/>
    <property type="molecule type" value="Genomic_DNA"/>
</dbReference>
<dbReference type="PANTHER" id="PTHR18929">
    <property type="entry name" value="PROTEIN DISULFIDE ISOMERASE"/>
    <property type="match status" value="1"/>
</dbReference>
<dbReference type="GO" id="GO:0005783">
    <property type="term" value="C:endoplasmic reticulum"/>
    <property type="evidence" value="ECO:0007669"/>
    <property type="project" value="TreeGrafter"/>
</dbReference>
<dbReference type="Proteomes" id="UP001295684">
    <property type="component" value="Unassembled WGS sequence"/>
</dbReference>
<sequence length="599" mass="70571">MVTKKLHILFLIVTLSLVTKCLDDFFIDPQDITEIVEIPKTPEIAYIEDNEDIINDCHPDFPNLSIGDHFLEEEGFDLKTYKSNHKIFVLGISDSICENCCKGEILLGQLNQLFKASKISYKNNPIPIVRVDINKSRNFSYSEGMSFRNVPKIFLFQKGKYFEYDGDFDVNLLLHFINRHLYPVVLLRTPRELNNFLNISMEWEENTPFYQDEYRSIGPYFSSLNKVTRVIGMEMDKYETDEFSRTALQLGFREDLRVARITTKQLKSAYHFLSNDLELNMERNSIVLVKKMRDKEYPVASVYDLNTQTTPIVTWINQESLEPLEELSPESYKIVNTIQKPMFLVFINREHERYKEQSLELYERLTYIAPNYPQFIFMFTEDTENYSKKRYLGITWKEEPAMALNHMQSVDTIVFPRRRPFTTKNIKQFIDDFVNGELDSTGTTLYFENQYLELMPNVIHLNRENFSTECFSKEYDTLLLLYDAYEDEQENTMACKFYEKAAKRFKALSIDSLKIFAYDIYEHSIPEEIGYTQDLPQLILFPASPYGNSGARYIQDIRTERLMKKVQESVHIPFELPPNYHLSNEEIARFEIGLPLEDL</sequence>
<accession>A0AAD1Y8L9</accession>
<feature type="chain" id="PRO_5042286849" description="Thioredoxin domain-containing protein" evidence="2">
    <location>
        <begin position="22"/>
        <end position="599"/>
    </location>
</feature>
<proteinExistence type="inferred from homology"/>
<feature type="signal peptide" evidence="2">
    <location>
        <begin position="1"/>
        <end position="21"/>
    </location>
</feature>
<dbReference type="SUPFAM" id="SSF52833">
    <property type="entry name" value="Thioredoxin-like"/>
    <property type="match status" value="3"/>
</dbReference>
<keyword evidence="2" id="KW-0732">Signal</keyword>
<comment type="caution">
    <text evidence="3">The sequence shown here is derived from an EMBL/GenBank/DDBJ whole genome shotgun (WGS) entry which is preliminary data.</text>
</comment>
<keyword evidence="4" id="KW-1185">Reference proteome</keyword>
<dbReference type="AlphaFoldDB" id="A0AAD1Y8L9"/>
<dbReference type="Pfam" id="PF13848">
    <property type="entry name" value="Thioredoxin_6"/>
    <property type="match status" value="1"/>
</dbReference>